<evidence type="ECO:0000313" key="7">
    <source>
        <dbReference type="EMBL" id="ORD98579.1"/>
    </source>
</evidence>
<sequence length="397" mass="45103">MTDTVLIKFIDEEGIQMTDIMQVPIDITDDSLRQIIKKDNILYIDGNVLTGSIKNSLNGDVDYESVFLIRVANRKPTAPATFCSSSYSGHEGPILKCKIINKQLAVTVGDDKTVRFWDLITKTQFMINKAHDHWVLHCEMYKNFVVTAGMDSKICVFDFKGNLIDQIKKQRLGISSFVVKNDLIFSGARDGSVIVLSYERECFKIIAEFGGLNSITAMCVSDRYIMFGDSKGKICVYCLKTYKKVCELKGHPSKINVVVNNAKYLISRDDDGNVIVFNLNDFSICYRLKHNREVISISISPDELSFATGGFDETVQIWNLSKGSNLGKYFHIGPVYKIMYYDDLIISCSKDKMIRMFKVSKNKVISDLSVDDEIYDFDYSFNLLITGLKNSKVNFFY</sequence>
<dbReference type="AlphaFoldDB" id="A0A1X0QFM6"/>
<evidence type="ECO:0000256" key="5">
    <source>
        <dbReference type="PROSITE-ProRule" id="PRU00221"/>
    </source>
</evidence>
<dbReference type="VEuPathDB" id="MicrosporidiaDB:HERIO_2610"/>
<dbReference type="PROSITE" id="PS50294">
    <property type="entry name" value="WD_REPEATS_REGION"/>
    <property type="match status" value="1"/>
</dbReference>
<evidence type="ECO:0000256" key="1">
    <source>
        <dbReference type="ARBA" id="ARBA00004123"/>
    </source>
</evidence>
<dbReference type="Pfam" id="PF23411">
    <property type="entry name" value="Beta-prop_Vps41"/>
    <property type="match status" value="1"/>
</dbReference>
<dbReference type="Proteomes" id="UP000192501">
    <property type="component" value="Unassembled WGS sequence"/>
</dbReference>
<dbReference type="InterPro" id="IPR015943">
    <property type="entry name" value="WD40/YVTN_repeat-like_dom_sf"/>
</dbReference>
<dbReference type="PROSITE" id="PS50082">
    <property type="entry name" value="WD_REPEATS_2"/>
    <property type="match status" value="2"/>
</dbReference>
<feature type="repeat" description="WD" evidence="5">
    <location>
        <begin position="87"/>
        <end position="127"/>
    </location>
</feature>
<dbReference type="Gene3D" id="2.130.10.10">
    <property type="entry name" value="YVTN repeat-like/Quinoprotein amine dehydrogenase"/>
    <property type="match status" value="2"/>
</dbReference>
<proteinExistence type="predicted"/>
<keyword evidence="2 5" id="KW-0853">WD repeat</keyword>
<dbReference type="SMART" id="SM00320">
    <property type="entry name" value="WD40"/>
    <property type="match status" value="8"/>
</dbReference>
<dbReference type="GO" id="GO:0000027">
    <property type="term" value="P:ribosomal large subunit assembly"/>
    <property type="evidence" value="ECO:0007669"/>
    <property type="project" value="TreeGrafter"/>
</dbReference>
<dbReference type="PROSITE" id="PS00678">
    <property type="entry name" value="WD_REPEATS_1"/>
    <property type="match status" value="1"/>
</dbReference>
<keyword evidence="3" id="KW-0677">Repeat</keyword>
<keyword evidence="4" id="KW-0539">Nucleus</keyword>
<feature type="repeat" description="WD" evidence="5">
    <location>
        <begin position="287"/>
        <end position="328"/>
    </location>
</feature>
<dbReference type="InterPro" id="IPR019775">
    <property type="entry name" value="WD40_repeat_CS"/>
</dbReference>
<name>A0A1X0QFM6_9MICR</name>
<dbReference type="SUPFAM" id="SSF50978">
    <property type="entry name" value="WD40 repeat-like"/>
    <property type="match status" value="1"/>
</dbReference>
<evidence type="ECO:0000259" key="6">
    <source>
        <dbReference type="Pfam" id="PF23411"/>
    </source>
</evidence>
<accession>A0A1X0QFM6</accession>
<dbReference type="InterPro" id="IPR001680">
    <property type="entry name" value="WD40_rpt"/>
</dbReference>
<dbReference type="PANTHER" id="PTHR19848:SF0">
    <property type="entry name" value="NOTCHLESS PROTEIN HOMOLOG 1"/>
    <property type="match status" value="1"/>
</dbReference>
<dbReference type="VEuPathDB" id="MicrosporidiaDB:A0H76_2238"/>
<evidence type="ECO:0000256" key="4">
    <source>
        <dbReference type="ARBA" id="ARBA00023242"/>
    </source>
</evidence>
<evidence type="ECO:0000313" key="8">
    <source>
        <dbReference type="Proteomes" id="UP000192501"/>
    </source>
</evidence>
<feature type="domain" description="Vps41 beta-propeller" evidence="6">
    <location>
        <begin position="213"/>
        <end position="379"/>
    </location>
</feature>
<dbReference type="Pfam" id="PF00400">
    <property type="entry name" value="WD40"/>
    <property type="match status" value="1"/>
</dbReference>
<comment type="subcellular location">
    <subcellularLocation>
        <location evidence="1">Nucleus</location>
    </subcellularLocation>
</comment>
<evidence type="ECO:0000256" key="3">
    <source>
        <dbReference type="ARBA" id="ARBA00022737"/>
    </source>
</evidence>
<evidence type="ECO:0000256" key="2">
    <source>
        <dbReference type="ARBA" id="ARBA00022574"/>
    </source>
</evidence>
<comment type="caution">
    <text evidence="7">The sequence shown here is derived from an EMBL/GenBank/DDBJ whole genome shotgun (WGS) entry which is preliminary data.</text>
</comment>
<protein>
    <submittedName>
        <fullName evidence="7">NLE1</fullName>
    </submittedName>
</protein>
<organism evidence="7 8">
    <name type="scientific">Hepatospora eriocheir</name>
    <dbReference type="NCBI Taxonomy" id="1081669"/>
    <lineage>
        <taxon>Eukaryota</taxon>
        <taxon>Fungi</taxon>
        <taxon>Fungi incertae sedis</taxon>
        <taxon>Microsporidia</taxon>
        <taxon>Hepatosporidae</taxon>
        <taxon>Hepatospora</taxon>
    </lineage>
</organism>
<dbReference type="EMBL" id="LTAI01000575">
    <property type="protein sequence ID" value="ORD98579.1"/>
    <property type="molecule type" value="Genomic_DNA"/>
</dbReference>
<gene>
    <name evidence="7" type="primary">NLE1</name>
    <name evidence="7" type="ORF">A0H76_2238</name>
</gene>
<dbReference type="GO" id="GO:0005730">
    <property type="term" value="C:nucleolus"/>
    <property type="evidence" value="ECO:0007669"/>
    <property type="project" value="TreeGrafter"/>
</dbReference>
<dbReference type="VEuPathDB" id="MicrosporidiaDB:HERIO_2661"/>
<reference evidence="7 8" key="1">
    <citation type="journal article" date="2017" name="Environ. Microbiol.">
        <title>Decay of the glycolytic pathway and adaptation to intranuclear parasitism within Enterocytozoonidae microsporidia.</title>
        <authorList>
            <person name="Wiredu Boakye D."/>
            <person name="Jaroenlak P."/>
            <person name="Prachumwat A."/>
            <person name="Williams T.A."/>
            <person name="Bateman K.S."/>
            <person name="Itsathitphaisarn O."/>
            <person name="Sritunyalucksana K."/>
            <person name="Paszkiewicz K.H."/>
            <person name="Moore K.A."/>
            <person name="Stentiford G.D."/>
            <person name="Williams B.A."/>
        </authorList>
    </citation>
    <scope>NUCLEOTIDE SEQUENCE [LARGE SCALE GENOMIC DNA]</scope>
    <source>
        <strain evidence="8">canceri</strain>
    </source>
</reference>
<dbReference type="InterPro" id="IPR036322">
    <property type="entry name" value="WD40_repeat_dom_sf"/>
</dbReference>
<dbReference type="PANTHER" id="PTHR19848">
    <property type="entry name" value="WD40 REPEAT PROTEIN"/>
    <property type="match status" value="1"/>
</dbReference>
<dbReference type="InterPro" id="IPR057780">
    <property type="entry name" value="Beta-prop_Vps41"/>
</dbReference>